<reference evidence="2 3" key="1">
    <citation type="submission" date="2010-12" db="EMBL/GenBank/DDBJ databases">
        <authorList>
            <person name="Muzny D."/>
            <person name="Qin X."/>
            <person name="Deng J."/>
            <person name="Jiang H."/>
            <person name="Liu Y."/>
            <person name="Qu J."/>
            <person name="Song X.-Z."/>
            <person name="Zhang L."/>
            <person name="Thornton R."/>
            <person name="Coyle M."/>
            <person name="Francisco L."/>
            <person name="Jackson L."/>
            <person name="Javaid M."/>
            <person name="Korchina V."/>
            <person name="Kovar C."/>
            <person name="Mata R."/>
            <person name="Mathew T."/>
            <person name="Ngo R."/>
            <person name="Nguyen L."/>
            <person name="Nguyen N."/>
            <person name="Okwuonu G."/>
            <person name="Ongeri F."/>
            <person name="Pham C."/>
            <person name="Simmons D."/>
            <person name="Wilczek-Boney K."/>
            <person name="Hale W."/>
            <person name="Jakkamsetti A."/>
            <person name="Pham P."/>
            <person name="Ruth R."/>
            <person name="San Lucas F."/>
            <person name="Warren J."/>
            <person name="Zhang J."/>
            <person name="Zhao Z."/>
            <person name="Zhou C."/>
            <person name="Zhu D."/>
            <person name="Lee S."/>
            <person name="Bess C."/>
            <person name="Blankenburg K."/>
            <person name="Forbes L."/>
            <person name="Fu Q."/>
            <person name="Gubbala S."/>
            <person name="Hirani K."/>
            <person name="Jayaseelan J.C."/>
            <person name="Lara F."/>
            <person name="Munidasa M."/>
            <person name="Palculict T."/>
            <person name="Patil S."/>
            <person name="Pu L.-L."/>
            <person name="Saada N."/>
            <person name="Tang L."/>
            <person name="Weissenberger G."/>
            <person name="Zhu Y."/>
            <person name="Hemphill L."/>
            <person name="Shang Y."/>
            <person name="Youmans B."/>
            <person name="Ayvaz T."/>
            <person name="Ross M."/>
            <person name="Santibanez J."/>
            <person name="Aqrawi P."/>
            <person name="Gross S."/>
            <person name="Joshi V."/>
            <person name="Fowler G."/>
            <person name="Nazareth L."/>
            <person name="Reid J."/>
            <person name="Worley K."/>
            <person name="Petrosino J."/>
            <person name="Highlander S."/>
            <person name="Gibbs R."/>
        </authorList>
    </citation>
    <scope>NUCLEOTIDE SEQUENCE [LARGE SCALE GENOMIC DNA]</scope>
    <source>
        <strain evidence="3">DSM 15952 / CCUG 50447 / LMG 22039 / TP 1.5</strain>
    </source>
</reference>
<accession>E6LEH9</accession>
<dbReference type="RefSeq" id="WP_007207790.1">
    <property type="nucleotide sequence ID" value="NZ_GL622241.1"/>
</dbReference>
<feature type="compositionally biased region" description="Basic residues" evidence="1">
    <location>
        <begin position="177"/>
        <end position="186"/>
    </location>
</feature>
<dbReference type="OrthoDB" id="9792160at2"/>
<dbReference type="Proteomes" id="UP000010296">
    <property type="component" value="Unassembled WGS sequence"/>
</dbReference>
<feature type="compositionally biased region" description="Basic and acidic residues" evidence="1">
    <location>
        <begin position="167"/>
        <end position="176"/>
    </location>
</feature>
<gene>
    <name evidence="2" type="ORF">HMPREF9088_0769</name>
</gene>
<evidence type="ECO:0000313" key="2">
    <source>
        <dbReference type="EMBL" id="EFU74468.1"/>
    </source>
</evidence>
<keyword evidence="3" id="KW-1185">Reference proteome</keyword>
<dbReference type="HOGENOM" id="CLU_101326_2_0_9"/>
<dbReference type="PANTHER" id="PTHR34547:SF1">
    <property type="entry name" value="YACP-LIKE NYN DOMAIN PROTEIN"/>
    <property type="match status" value="1"/>
</dbReference>
<dbReference type="EMBL" id="AEPV01000026">
    <property type="protein sequence ID" value="EFU74468.1"/>
    <property type="molecule type" value="Genomic_DNA"/>
</dbReference>
<dbReference type="AlphaFoldDB" id="E6LEH9"/>
<evidence type="ECO:0000256" key="1">
    <source>
        <dbReference type="SAM" id="MobiDB-lite"/>
    </source>
</evidence>
<dbReference type="InterPro" id="IPR010298">
    <property type="entry name" value="YacP-like"/>
</dbReference>
<proteinExistence type="predicted"/>
<dbReference type="GeneID" id="302706201"/>
<dbReference type="PANTHER" id="PTHR34547">
    <property type="entry name" value="YACP-LIKE NYN DOMAIN PROTEIN"/>
    <property type="match status" value="1"/>
</dbReference>
<dbReference type="Pfam" id="PF05991">
    <property type="entry name" value="NYN_YacP"/>
    <property type="match status" value="1"/>
</dbReference>
<dbReference type="eggNOG" id="COG3688">
    <property type="taxonomic scope" value="Bacteria"/>
</dbReference>
<dbReference type="STRING" id="888064.HMPREF9088_0769"/>
<protein>
    <recommendedName>
        <fullName evidence="4">NYN domain-containing protein</fullName>
    </recommendedName>
</protein>
<evidence type="ECO:0008006" key="4">
    <source>
        <dbReference type="Google" id="ProtNLM"/>
    </source>
</evidence>
<comment type="caution">
    <text evidence="2">The sequence shown here is derived from an EMBL/GenBank/DDBJ whole genome shotgun (WGS) entry which is preliminary data.</text>
</comment>
<sequence>MKKNLLIVDGYNMIGAWPELAVLKNQDRMEEAREDLLTRLSNMAKYEGLEIIVVFDAQFVPGVTKSYQKYQLEVIFTEEGETADSYIERIAGEMNTILTQVTVATSDLAEQWVIFSQGALRTSARELYKSVKKTEKDIRQHQKELHFEQYRRNSPWNEQQLSSLGEKLKELSQKKEKLTKKMRKKE</sequence>
<feature type="region of interest" description="Disordered" evidence="1">
    <location>
        <begin position="167"/>
        <end position="186"/>
    </location>
</feature>
<evidence type="ECO:0000313" key="3">
    <source>
        <dbReference type="Proteomes" id="UP000010296"/>
    </source>
</evidence>
<organism evidence="2 3">
    <name type="scientific">Enterococcus italicus (strain DSM 15952 / CCUG 50447 / LMG 22039 / TP 1.5)</name>
    <dbReference type="NCBI Taxonomy" id="888064"/>
    <lineage>
        <taxon>Bacteria</taxon>
        <taxon>Bacillati</taxon>
        <taxon>Bacillota</taxon>
        <taxon>Bacilli</taxon>
        <taxon>Lactobacillales</taxon>
        <taxon>Enterococcaceae</taxon>
        <taxon>Enterococcus</taxon>
    </lineage>
</organism>
<name>E6LEH9_ENTI1</name>
<dbReference type="CDD" id="cd10912">
    <property type="entry name" value="PIN_YacP-like"/>
    <property type="match status" value="1"/>
</dbReference>